<evidence type="ECO:0000256" key="2">
    <source>
        <dbReference type="SAM" id="SignalP"/>
    </source>
</evidence>
<organism evidence="3">
    <name type="scientific">Thiolapillus brandeum</name>
    <dbReference type="NCBI Taxonomy" id="1076588"/>
    <lineage>
        <taxon>Bacteria</taxon>
        <taxon>Pseudomonadati</taxon>
        <taxon>Pseudomonadota</taxon>
        <taxon>Gammaproteobacteria</taxon>
        <taxon>Chromatiales</taxon>
        <taxon>Sedimenticolaceae</taxon>
        <taxon>Thiolapillus</taxon>
    </lineage>
</organism>
<accession>A0A831WGS4</accession>
<name>A0A831WGS4_9GAMM</name>
<dbReference type="Proteomes" id="UP000886339">
    <property type="component" value="Unassembled WGS sequence"/>
</dbReference>
<feature type="chain" id="PRO_5032845172" description="Pilus assembly protein PilY" evidence="2">
    <location>
        <begin position="29"/>
        <end position="408"/>
    </location>
</feature>
<reference evidence="3" key="1">
    <citation type="journal article" date="2020" name="mSystems">
        <title>Genome- and Community-Level Interaction Insights into Carbon Utilization and Element Cycling Functions of Hydrothermarchaeota in Hydrothermal Sediment.</title>
        <authorList>
            <person name="Zhou Z."/>
            <person name="Liu Y."/>
            <person name="Xu W."/>
            <person name="Pan J."/>
            <person name="Luo Z.H."/>
            <person name="Li M."/>
        </authorList>
    </citation>
    <scope>NUCLEOTIDE SEQUENCE [LARGE SCALE GENOMIC DNA]</scope>
    <source>
        <strain evidence="3">HyVt-458</strain>
    </source>
</reference>
<evidence type="ECO:0008006" key="4">
    <source>
        <dbReference type="Google" id="ProtNLM"/>
    </source>
</evidence>
<gene>
    <name evidence="3" type="ORF">ENJ12_13655</name>
</gene>
<feature type="signal peptide" evidence="2">
    <location>
        <begin position="1"/>
        <end position="28"/>
    </location>
</feature>
<evidence type="ECO:0000313" key="3">
    <source>
        <dbReference type="EMBL" id="HEC07896.1"/>
    </source>
</evidence>
<keyword evidence="2" id="KW-0732">Signal</keyword>
<sequence>MKVTTSIRKFLHLSCAAALLQIAGAVSAAPGTLPKVPLFLTNSVQPNIFFELDDSGSMEWEMMIADGTAGLDAQSGYPTELDGFPRLYVLPVNSNGFDGYYGATQFPYTLPPVANDPNVWVAKSSAGNTLYYNPNITYLPWAGSDSSGNPLFGDANPTAALIDPNNPALGTFDLTVNHTYDYWDGGDWVNDATVFPAEYYSWNDANGDGTLDAGDSGTLIQITPANAPFPSGRSYAEEIQNFANWFQYYRKRSYVAKAALGFVINDTDSVRMGLDLFNRAFQYQAASMSSPANKEDILDILYNLPIFCGPGKGGMYPDECPATPARTALNRLGNLFEDTLGGGLTTPILPADQGGECQQNFSILMSDGYWNGGSPGVGNADRDNSSVTDNGWDGDPNESIDGGNYEDA</sequence>
<dbReference type="EMBL" id="DRLF01000473">
    <property type="protein sequence ID" value="HEC07896.1"/>
    <property type="molecule type" value="Genomic_DNA"/>
</dbReference>
<protein>
    <recommendedName>
        <fullName evidence="4">Pilus assembly protein PilY</fullName>
    </recommendedName>
</protein>
<evidence type="ECO:0000256" key="1">
    <source>
        <dbReference type="SAM" id="MobiDB-lite"/>
    </source>
</evidence>
<feature type="non-terminal residue" evidence="3">
    <location>
        <position position="408"/>
    </location>
</feature>
<proteinExistence type="predicted"/>
<dbReference type="AlphaFoldDB" id="A0A831WGS4"/>
<feature type="region of interest" description="Disordered" evidence="1">
    <location>
        <begin position="374"/>
        <end position="408"/>
    </location>
</feature>
<comment type="caution">
    <text evidence="3">The sequence shown here is derived from an EMBL/GenBank/DDBJ whole genome shotgun (WGS) entry which is preliminary data.</text>
</comment>